<accession>A0A7K1J397</accession>
<dbReference type="InterPro" id="IPR058038">
    <property type="entry name" value="BREX_BrxC_wHTH"/>
</dbReference>
<dbReference type="Pfam" id="PF25796">
    <property type="entry name" value="BREX_BrxC_4th"/>
    <property type="match status" value="1"/>
</dbReference>
<feature type="domain" description="Probable ATP-binding protein BrxC winged helix-turn-helix" evidence="1">
    <location>
        <begin position="374"/>
        <end position="447"/>
    </location>
</feature>
<dbReference type="AlphaFoldDB" id="A0A7K1J397"/>
<proteinExistence type="predicted"/>
<dbReference type="EMBL" id="WNLP01000001">
    <property type="protein sequence ID" value="MUH59128.1"/>
    <property type="molecule type" value="Genomic_DNA"/>
</dbReference>
<evidence type="ECO:0000313" key="3">
    <source>
        <dbReference type="EMBL" id="MUH59128.1"/>
    </source>
</evidence>
<comment type="caution">
    <text evidence="3">The sequence shown here is derived from an EMBL/GenBank/DDBJ whole genome shotgun (WGS) entry which is preliminary data.</text>
</comment>
<dbReference type="Proteomes" id="UP000487882">
    <property type="component" value="Unassembled WGS sequence"/>
</dbReference>
<evidence type="ECO:0000259" key="2">
    <source>
        <dbReference type="Pfam" id="PF25796"/>
    </source>
</evidence>
<name>A0A7K1J397_9BIFI</name>
<dbReference type="InterPro" id="IPR058036">
    <property type="entry name" value="BREX_BrxC_4th"/>
</dbReference>
<evidence type="ECO:0000259" key="1">
    <source>
        <dbReference type="Pfam" id="PF25791"/>
    </source>
</evidence>
<feature type="domain" description="Probable ATP-binding protein BrxC 4th six-stranded beta-sheet" evidence="2">
    <location>
        <begin position="157"/>
        <end position="326"/>
    </location>
</feature>
<reference evidence="3 4" key="1">
    <citation type="submission" date="2019-09" db="EMBL/GenBank/DDBJ databases">
        <title>Bifidobacterium canis sp. nov., isolated from the digestive tract of German Shepherd dog puppy.</title>
        <authorList>
            <person name="Bunesova V."/>
        </authorList>
    </citation>
    <scope>NUCLEOTIDE SEQUENCE [LARGE SCALE GENOMIC DNA]</scope>
    <source>
        <strain evidence="3 4">GSD1FS</strain>
    </source>
</reference>
<dbReference type="RefSeq" id="WP_246165699.1">
    <property type="nucleotide sequence ID" value="NZ_WNLP01000001.1"/>
</dbReference>
<protein>
    <submittedName>
        <fullName evidence="3">Uncharacterized protein</fullName>
    </submittedName>
</protein>
<sequence length="567" mass="64183">MSDYNVLDGRHSSIGERSMLAAISATLRDDHTGRVGDIVPFDKLYDGIRDTIQSTANYRINQAENRLPEGITHDLGVRLLKVLLLVRHVEGFKATPRNLRILLTDRFDEDVMTLETQIKDVLHELERQTFVQRIGTSYHYLTNEEQDIEQEIKNTVLDVNEVTAKFKGMLLDDILGDMRVTYGLQKVPFRYGLKIDDIAQNVPRPLWLNVVTSFNNDDREKAITQSMGGLDTITMLIDTNDKTLFDDLRMHAKTSTFISRINADSQSKTRRSIIIDKRADLEEAEHELSGRLSTAVSKSQFYYNGALVDPHSSDPHARIIEAMQTLISKRYTNFPMIGKLAYQESDIQRVYQEARDTSSALVPDTADNVIGAPAEDIRSTVMLDTKRNITVSVKDLLTRYEEAPYGWPSGVTLACIAHLAGSRSIDLTLDGRPLPAEQTVNTLRDSKKRVNILVSTPREYDQRRVVTLRKFAKEFLDSGVWPSAPVDLAHELKESLNAYVNKLQLTVSRYGAFTFVNQLTPIINQISSAAKQDDSWLINEFTGDEAEPNINMLLDEKRMSSIRSLRS</sequence>
<evidence type="ECO:0000313" key="4">
    <source>
        <dbReference type="Proteomes" id="UP000487882"/>
    </source>
</evidence>
<dbReference type="Pfam" id="PF25791">
    <property type="entry name" value="WHD_BREX_BrxC"/>
    <property type="match status" value="1"/>
</dbReference>
<organism evidence="3 4">
    <name type="scientific">Bifidobacterium canis</name>
    <dbReference type="NCBI Taxonomy" id="2610880"/>
    <lineage>
        <taxon>Bacteria</taxon>
        <taxon>Bacillati</taxon>
        <taxon>Actinomycetota</taxon>
        <taxon>Actinomycetes</taxon>
        <taxon>Bifidobacteriales</taxon>
        <taxon>Bifidobacteriaceae</taxon>
        <taxon>Bifidobacterium</taxon>
    </lineage>
</organism>
<keyword evidence="4" id="KW-1185">Reference proteome</keyword>
<gene>
    <name evidence="3" type="ORF">GSD1FS_0442</name>
</gene>